<proteinExistence type="predicted"/>
<organism evidence="1 2">
    <name type="scientific">Chryseobacterium indologenes</name>
    <name type="common">Flavobacterium indologenes</name>
    <dbReference type="NCBI Taxonomy" id="253"/>
    <lineage>
        <taxon>Bacteria</taxon>
        <taxon>Pseudomonadati</taxon>
        <taxon>Bacteroidota</taxon>
        <taxon>Flavobacteriia</taxon>
        <taxon>Flavobacteriales</taxon>
        <taxon>Weeksellaceae</taxon>
        <taxon>Chryseobacterium group</taxon>
        <taxon>Chryseobacterium</taxon>
    </lineage>
</organism>
<reference evidence="1 2" key="1">
    <citation type="journal article" date="2015" name="Genom Data">
        <title>Draft genome sequence of a multidrug-resistant Chryseobacterium indologenes isolate from Malaysia.</title>
        <authorList>
            <person name="Yu C.Y."/>
            <person name="Ang G.Y."/>
            <person name="Cheng H.J."/>
            <person name="Cheong Y.M."/>
            <person name="Yin W.F."/>
            <person name="Chan K.G."/>
        </authorList>
    </citation>
    <scope>NUCLEOTIDE SEQUENCE [LARGE SCALE GENOMIC DNA]</scope>
    <source>
        <strain evidence="1 2">CI_885</strain>
    </source>
</reference>
<comment type="caution">
    <text evidence="1">The sequence shown here is derived from an EMBL/GenBank/DDBJ whole genome shotgun (WGS) entry which is preliminary data.</text>
</comment>
<evidence type="ECO:0000313" key="1">
    <source>
        <dbReference type="EMBL" id="KPE52518.1"/>
    </source>
</evidence>
<dbReference type="RefSeq" id="WP_062696072.1">
    <property type="nucleotide sequence ID" value="NZ_LJOD01000001.1"/>
</dbReference>
<dbReference type="AlphaFoldDB" id="A0A0N1KT85"/>
<dbReference type="OrthoDB" id="1352698at2"/>
<dbReference type="Proteomes" id="UP000037953">
    <property type="component" value="Unassembled WGS sequence"/>
</dbReference>
<dbReference type="PATRIC" id="fig|253.9.peg.81"/>
<sequence length="488" mass="56386">MENNHLNSEEAQNTLAEISEKLQPLLVEGREYFTEITKTKYGSTGGTVKFRENGIVYNSNSSDEIEEHLDKIEETRPHSLIDFFPTHSKVRFTFKKGESIVAEEYTVAMYLEDIKYSIENESYRDEKTVKSEMLARFSQEADELGMFIDSTVYYDDSTMRSLDFMRNSKDLESIYHLVGGMEAFYFRYENGKIEAQSIPAFEEHGLSLLAIDHIEVEPEYRKRQDAFKEGVRLRHDFFRSLGTLDDRIIYLRVGGFRDYSWPENSTVHNSCKMRVIHTPETTILVTDGLSDIYTSSRDDANLQYNGIGAEFYMEFYGDIPFEVMHKHFAMALINSTSQVALGHGDIKNLMLAHQYFTVEFMEDNIELWVNRENNENHNLRSFLTPGRFLKDGSLGIMLGMESKLVPQKVQLSLEEILMISIKPFDAKWLKRTKLRSKDNDIVNAAKGEIIQGWKDNGEMNLVPLTYQPEYTQTAPEAQGMVLTPLFPF</sequence>
<reference evidence="2" key="2">
    <citation type="submission" date="2015-09" db="EMBL/GenBank/DDBJ databases">
        <title>Draft genome sequence of a multidrug-resistant Chryseobacterium indologenes isolate from Malaysia.</title>
        <authorList>
            <person name="Yu C.Y."/>
            <person name="Ang G.Y."/>
            <person name="Chan K.-G."/>
        </authorList>
    </citation>
    <scope>NUCLEOTIDE SEQUENCE [LARGE SCALE GENOMIC DNA]</scope>
    <source>
        <strain evidence="2">CI_885</strain>
    </source>
</reference>
<protein>
    <submittedName>
        <fullName evidence="1">Uncharacterized protein</fullName>
    </submittedName>
</protein>
<name>A0A0N1KT85_CHRID</name>
<evidence type="ECO:0000313" key="2">
    <source>
        <dbReference type="Proteomes" id="UP000037953"/>
    </source>
</evidence>
<dbReference type="EMBL" id="LJOD01000001">
    <property type="protein sequence ID" value="KPE52518.1"/>
    <property type="molecule type" value="Genomic_DNA"/>
</dbReference>
<gene>
    <name evidence="1" type="ORF">AOB46_00365</name>
</gene>
<accession>A0A0N1KT85</accession>